<organism evidence="9 10">
    <name type="scientific">Nesterenkonia xinjiangensis</name>
    <dbReference type="NCBI Taxonomy" id="225327"/>
    <lineage>
        <taxon>Bacteria</taxon>
        <taxon>Bacillati</taxon>
        <taxon>Actinomycetota</taxon>
        <taxon>Actinomycetes</taxon>
        <taxon>Micrococcales</taxon>
        <taxon>Micrococcaceae</taxon>
        <taxon>Nesterenkonia</taxon>
    </lineage>
</organism>
<protein>
    <recommendedName>
        <fullName evidence="7">Cell division protein CrgA</fullName>
    </recommendedName>
</protein>
<dbReference type="Proteomes" id="UP000535437">
    <property type="component" value="Unassembled WGS sequence"/>
</dbReference>
<dbReference type="GO" id="GO:0005886">
    <property type="term" value="C:plasma membrane"/>
    <property type="evidence" value="ECO:0007669"/>
    <property type="project" value="UniProtKB-SubCell"/>
</dbReference>
<evidence type="ECO:0000313" key="10">
    <source>
        <dbReference type="Proteomes" id="UP000535437"/>
    </source>
</evidence>
<evidence type="ECO:0000256" key="6">
    <source>
        <dbReference type="ARBA" id="ARBA00023306"/>
    </source>
</evidence>
<comment type="function">
    <text evidence="7">Involved in cell division.</text>
</comment>
<accession>A0A7Z0K8U4</accession>
<gene>
    <name evidence="7" type="primary">crgA</name>
    <name evidence="9" type="ORF">HNR09_001445</name>
</gene>
<dbReference type="EMBL" id="JACCFY010000001">
    <property type="protein sequence ID" value="NYJ78034.1"/>
    <property type="molecule type" value="Genomic_DNA"/>
</dbReference>
<dbReference type="Pfam" id="PF06781">
    <property type="entry name" value="CrgA"/>
    <property type="match status" value="1"/>
</dbReference>
<evidence type="ECO:0000256" key="1">
    <source>
        <dbReference type="ARBA" id="ARBA00022475"/>
    </source>
</evidence>
<name>A0A7Z0K8U4_9MICC</name>
<dbReference type="RefSeq" id="WP_343047477.1">
    <property type="nucleotide sequence ID" value="NZ_BAAALL010000002.1"/>
</dbReference>
<dbReference type="InterPro" id="IPR009619">
    <property type="entry name" value="CrgA"/>
</dbReference>
<evidence type="ECO:0000256" key="8">
    <source>
        <dbReference type="SAM" id="MobiDB-lite"/>
    </source>
</evidence>
<dbReference type="AlphaFoldDB" id="A0A7Z0K8U4"/>
<proteinExistence type="inferred from homology"/>
<keyword evidence="4 7" id="KW-1133">Transmembrane helix</keyword>
<keyword evidence="3 7" id="KW-0812">Transmembrane</keyword>
<evidence type="ECO:0000256" key="4">
    <source>
        <dbReference type="ARBA" id="ARBA00022989"/>
    </source>
</evidence>
<feature type="region of interest" description="Disordered" evidence="8">
    <location>
        <begin position="1"/>
        <end position="41"/>
    </location>
</feature>
<feature type="transmembrane region" description="Helical" evidence="7">
    <location>
        <begin position="53"/>
        <end position="76"/>
    </location>
</feature>
<comment type="subcellular location">
    <subcellularLocation>
        <location evidence="7">Cell membrane</location>
        <topology evidence="7">Multi-pass membrane protein</topology>
    </subcellularLocation>
</comment>
<feature type="transmembrane region" description="Helical" evidence="7">
    <location>
        <begin position="82"/>
        <end position="103"/>
    </location>
</feature>
<feature type="compositionally biased region" description="Basic residues" evidence="8">
    <location>
        <begin position="1"/>
        <end position="19"/>
    </location>
</feature>
<sequence length="108" mass="12173">MPESKNRKKSDKRSRKNRGRLTTEDAGASKSPLNDADPFAEDLDDLEDQGLPLWYRVTMIGLMILGLLWLIVWYISQGLAPIAAAGGWNVIIGFGIAMIGFFMTMRWR</sequence>
<evidence type="ECO:0000256" key="3">
    <source>
        <dbReference type="ARBA" id="ARBA00022692"/>
    </source>
</evidence>
<keyword evidence="1 7" id="KW-1003">Cell membrane</keyword>
<evidence type="ECO:0000256" key="2">
    <source>
        <dbReference type="ARBA" id="ARBA00022618"/>
    </source>
</evidence>
<evidence type="ECO:0000313" key="9">
    <source>
        <dbReference type="EMBL" id="NYJ78034.1"/>
    </source>
</evidence>
<keyword evidence="6 7" id="KW-0131">Cell cycle</keyword>
<dbReference type="GO" id="GO:0051301">
    <property type="term" value="P:cell division"/>
    <property type="evidence" value="ECO:0007669"/>
    <property type="project" value="UniProtKB-UniRule"/>
</dbReference>
<keyword evidence="5 7" id="KW-0472">Membrane</keyword>
<keyword evidence="10" id="KW-1185">Reference proteome</keyword>
<reference evidence="9 10" key="1">
    <citation type="submission" date="2020-07" db="EMBL/GenBank/DDBJ databases">
        <title>Sequencing the genomes of 1000 actinobacteria strains.</title>
        <authorList>
            <person name="Klenk H.-P."/>
        </authorList>
    </citation>
    <scope>NUCLEOTIDE SEQUENCE [LARGE SCALE GENOMIC DNA]</scope>
    <source>
        <strain evidence="9 10">DSM 15475</strain>
    </source>
</reference>
<evidence type="ECO:0000256" key="5">
    <source>
        <dbReference type="ARBA" id="ARBA00023136"/>
    </source>
</evidence>
<comment type="similarity">
    <text evidence="7">Belongs to the CrgA family.</text>
</comment>
<comment type="caution">
    <text evidence="9">The sequence shown here is derived from an EMBL/GenBank/DDBJ whole genome shotgun (WGS) entry which is preliminary data.</text>
</comment>
<keyword evidence="2 7" id="KW-0132">Cell division</keyword>
<dbReference type="HAMAP" id="MF_00631">
    <property type="entry name" value="CrgA"/>
    <property type="match status" value="1"/>
</dbReference>
<evidence type="ECO:0000256" key="7">
    <source>
        <dbReference type="HAMAP-Rule" id="MF_00631"/>
    </source>
</evidence>